<reference evidence="1" key="1">
    <citation type="submission" date="2018-02" db="EMBL/GenBank/DDBJ databases">
        <title>Rhizophora mucronata_Transcriptome.</title>
        <authorList>
            <person name="Meera S.P."/>
            <person name="Sreeshan A."/>
            <person name="Augustine A."/>
        </authorList>
    </citation>
    <scope>NUCLEOTIDE SEQUENCE</scope>
    <source>
        <tissue evidence="1">Leaf</tissue>
    </source>
</reference>
<organism evidence="1">
    <name type="scientific">Rhizophora mucronata</name>
    <name type="common">Asiatic mangrove</name>
    <dbReference type="NCBI Taxonomy" id="61149"/>
    <lineage>
        <taxon>Eukaryota</taxon>
        <taxon>Viridiplantae</taxon>
        <taxon>Streptophyta</taxon>
        <taxon>Embryophyta</taxon>
        <taxon>Tracheophyta</taxon>
        <taxon>Spermatophyta</taxon>
        <taxon>Magnoliopsida</taxon>
        <taxon>eudicotyledons</taxon>
        <taxon>Gunneridae</taxon>
        <taxon>Pentapetalae</taxon>
        <taxon>rosids</taxon>
        <taxon>fabids</taxon>
        <taxon>Malpighiales</taxon>
        <taxon>Rhizophoraceae</taxon>
        <taxon>Rhizophora</taxon>
    </lineage>
</organism>
<name>A0A2P2KKX2_RHIMU</name>
<sequence>MQSSPILCPPENEMQKPRLEIKPKTHLTIANLRYARLISSLEDSELTPRML</sequence>
<proteinExistence type="predicted"/>
<protein>
    <submittedName>
        <fullName evidence="1">Uncharacterized protein</fullName>
    </submittedName>
</protein>
<dbReference type="EMBL" id="GGEC01025887">
    <property type="protein sequence ID" value="MBX06371.1"/>
    <property type="molecule type" value="Transcribed_RNA"/>
</dbReference>
<dbReference type="AlphaFoldDB" id="A0A2P2KKX2"/>
<accession>A0A2P2KKX2</accession>
<evidence type="ECO:0000313" key="1">
    <source>
        <dbReference type="EMBL" id="MBX06371.1"/>
    </source>
</evidence>